<dbReference type="SUPFAM" id="SSF46785">
    <property type="entry name" value="Winged helix' DNA-binding domain"/>
    <property type="match status" value="1"/>
</dbReference>
<dbReference type="Pfam" id="PF03466">
    <property type="entry name" value="LysR_substrate"/>
    <property type="match status" value="1"/>
</dbReference>
<dbReference type="Gene3D" id="1.10.10.10">
    <property type="entry name" value="Winged helix-like DNA-binding domain superfamily/Winged helix DNA-binding domain"/>
    <property type="match status" value="1"/>
</dbReference>
<evidence type="ECO:0000259" key="5">
    <source>
        <dbReference type="PROSITE" id="PS50931"/>
    </source>
</evidence>
<dbReference type="PRINTS" id="PR00039">
    <property type="entry name" value="HTHLYSR"/>
</dbReference>
<feature type="domain" description="HTH lysR-type" evidence="5">
    <location>
        <begin position="1"/>
        <end position="58"/>
    </location>
</feature>
<keyword evidence="3" id="KW-0238">DNA-binding</keyword>
<dbReference type="GO" id="GO:0003700">
    <property type="term" value="F:DNA-binding transcription factor activity"/>
    <property type="evidence" value="ECO:0007669"/>
    <property type="project" value="InterPro"/>
</dbReference>
<dbReference type="Gene3D" id="3.40.190.10">
    <property type="entry name" value="Periplasmic binding protein-like II"/>
    <property type="match status" value="2"/>
</dbReference>
<keyword evidence="7" id="KW-1185">Reference proteome</keyword>
<evidence type="ECO:0000256" key="2">
    <source>
        <dbReference type="ARBA" id="ARBA00023015"/>
    </source>
</evidence>
<gene>
    <name evidence="6" type="ORF">EL17_09530</name>
</gene>
<evidence type="ECO:0000256" key="3">
    <source>
        <dbReference type="ARBA" id="ARBA00023125"/>
    </source>
</evidence>
<evidence type="ECO:0000256" key="4">
    <source>
        <dbReference type="ARBA" id="ARBA00023163"/>
    </source>
</evidence>
<protein>
    <submittedName>
        <fullName evidence="6">LysR family transcriptional regulator</fullName>
    </submittedName>
</protein>
<dbReference type="EMBL" id="JMIH01000018">
    <property type="protein sequence ID" value="KEO73747.1"/>
    <property type="molecule type" value="Genomic_DNA"/>
</dbReference>
<keyword evidence="4" id="KW-0804">Transcription</keyword>
<dbReference type="STRING" id="1048983.EL17_09530"/>
<dbReference type="GO" id="GO:0032993">
    <property type="term" value="C:protein-DNA complex"/>
    <property type="evidence" value="ECO:0007669"/>
    <property type="project" value="TreeGrafter"/>
</dbReference>
<dbReference type="SUPFAM" id="SSF53850">
    <property type="entry name" value="Periplasmic binding protein-like II"/>
    <property type="match status" value="1"/>
</dbReference>
<dbReference type="PANTHER" id="PTHR30346">
    <property type="entry name" value="TRANSCRIPTIONAL DUAL REGULATOR HCAR-RELATED"/>
    <property type="match status" value="1"/>
</dbReference>
<evidence type="ECO:0000313" key="6">
    <source>
        <dbReference type="EMBL" id="KEO73747.1"/>
    </source>
</evidence>
<dbReference type="RefSeq" id="WP_035073633.1">
    <property type="nucleotide sequence ID" value="NZ_JMIH01000018.1"/>
</dbReference>
<dbReference type="PROSITE" id="PS50931">
    <property type="entry name" value="HTH_LYSR"/>
    <property type="match status" value="1"/>
</dbReference>
<dbReference type="InterPro" id="IPR000847">
    <property type="entry name" value="LysR_HTH_N"/>
</dbReference>
<dbReference type="eggNOG" id="COG0583">
    <property type="taxonomic scope" value="Bacteria"/>
</dbReference>
<comment type="similarity">
    <text evidence="1">Belongs to the LysR transcriptional regulatory family.</text>
</comment>
<reference evidence="6 7" key="1">
    <citation type="submission" date="2014-04" db="EMBL/GenBank/DDBJ databases">
        <title>Characterization and application of a salt tolerant electro-active bacterium.</title>
        <authorList>
            <person name="Yang L."/>
            <person name="Wei S."/>
            <person name="Tay Q.X.M."/>
        </authorList>
    </citation>
    <scope>NUCLEOTIDE SEQUENCE [LARGE SCALE GENOMIC DNA]</scope>
    <source>
        <strain evidence="6 7">LY1</strain>
    </source>
</reference>
<organism evidence="6 7">
    <name type="scientific">Anditalea andensis</name>
    <dbReference type="NCBI Taxonomy" id="1048983"/>
    <lineage>
        <taxon>Bacteria</taxon>
        <taxon>Pseudomonadati</taxon>
        <taxon>Bacteroidota</taxon>
        <taxon>Cytophagia</taxon>
        <taxon>Cytophagales</taxon>
        <taxon>Cytophagaceae</taxon>
        <taxon>Anditalea</taxon>
    </lineage>
</organism>
<dbReference type="InterPro" id="IPR005119">
    <property type="entry name" value="LysR_subst-bd"/>
</dbReference>
<keyword evidence="2" id="KW-0805">Transcription regulation</keyword>
<dbReference type="InterPro" id="IPR036390">
    <property type="entry name" value="WH_DNA-bd_sf"/>
</dbReference>
<sequence>MELQQIKYFLALAQELHFWNTAEKIFITQSALSRQIKALEDELGLKLFERTKRSVKLTAAGAFLRDKWELMLDEIDLIHRQAKKLQDGESGSIRIGYAGSIAYGFLPDLIASISAHFPELKVDLVEPIDISTEKQLLNYQMDLAFRREPAGNPALQSVCLYSENISLVVPENHHLNEENFGSILDVKDEKFILSGLHHQTYYVASLRQMFNECGMEPNVHIESDFGGMILSLVSKGLGISILPHSYAINNLQGVRFIRLPTLVSLYVTWRKDDPSAVLKNILRQVEQISFNYKQ</sequence>
<dbReference type="InterPro" id="IPR036388">
    <property type="entry name" value="WH-like_DNA-bd_sf"/>
</dbReference>
<dbReference type="CDD" id="cd08414">
    <property type="entry name" value="PBP2_LTTR_aromatics_like"/>
    <property type="match status" value="1"/>
</dbReference>
<dbReference type="Proteomes" id="UP000027821">
    <property type="component" value="Unassembled WGS sequence"/>
</dbReference>
<dbReference type="PANTHER" id="PTHR30346:SF0">
    <property type="entry name" value="HCA OPERON TRANSCRIPTIONAL ACTIVATOR HCAR"/>
    <property type="match status" value="1"/>
</dbReference>
<dbReference type="Pfam" id="PF00126">
    <property type="entry name" value="HTH_1"/>
    <property type="match status" value="1"/>
</dbReference>
<accession>A0A074LIX2</accession>
<proteinExistence type="inferred from homology"/>
<dbReference type="GO" id="GO:0003677">
    <property type="term" value="F:DNA binding"/>
    <property type="evidence" value="ECO:0007669"/>
    <property type="project" value="UniProtKB-KW"/>
</dbReference>
<evidence type="ECO:0000256" key="1">
    <source>
        <dbReference type="ARBA" id="ARBA00009437"/>
    </source>
</evidence>
<name>A0A074LIX2_9BACT</name>
<dbReference type="OrthoDB" id="9803735at2"/>
<dbReference type="AlphaFoldDB" id="A0A074LIX2"/>
<comment type="caution">
    <text evidence="6">The sequence shown here is derived from an EMBL/GenBank/DDBJ whole genome shotgun (WGS) entry which is preliminary data.</text>
</comment>
<dbReference type="FunFam" id="1.10.10.10:FF:000001">
    <property type="entry name" value="LysR family transcriptional regulator"/>
    <property type="match status" value="1"/>
</dbReference>
<evidence type="ECO:0000313" key="7">
    <source>
        <dbReference type="Proteomes" id="UP000027821"/>
    </source>
</evidence>